<organism evidence="6 7">
    <name type="scientific">Thiorhodovibrio winogradskyi</name>
    <dbReference type="NCBI Taxonomy" id="77007"/>
    <lineage>
        <taxon>Bacteria</taxon>
        <taxon>Pseudomonadati</taxon>
        <taxon>Pseudomonadota</taxon>
        <taxon>Gammaproteobacteria</taxon>
        <taxon>Chromatiales</taxon>
        <taxon>Chromatiaceae</taxon>
        <taxon>Thiorhodovibrio</taxon>
    </lineage>
</organism>
<comment type="cofactor">
    <cofactor evidence="1 4">
        <name>pyridoxal 5'-phosphate</name>
        <dbReference type="ChEBI" id="CHEBI:597326"/>
    </cofactor>
</comment>
<dbReference type="InterPro" id="IPR015421">
    <property type="entry name" value="PyrdxlP-dep_Trfase_major"/>
</dbReference>
<dbReference type="Pfam" id="PF00155">
    <property type="entry name" value="Aminotran_1_2"/>
    <property type="match status" value="1"/>
</dbReference>
<reference evidence="6 7" key="1">
    <citation type="journal article" date="2023" name="Microorganisms">
        <title>Thiorhodovibrio frisius and Trv. litoralis spp. nov., Two Novel Members from a Clade of Fastidious Purple Sulfur Bacteria That Exhibit Unique Red-Shifted Light-Harvesting Capabilities.</title>
        <authorList>
            <person name="Methner A."/>
            <person name="Kuzyk S.B."/>
            <person name="Petersen J."/>
            <person name="Bauer S."/>
            <person name="Brinkmann H."/>
            <person name="Sichau K."/>
            <person name="Wanner G."/>
            <person name="Wolf J."/>
            <person name="Neumann-Schaal M."/>
            <person name="Henke P."/>
            <person name="Tank M."/>
            <person name="Sproer C."/>
            <person name="Bunk B."/>
            <person name="Overmann J."/>
        </authorList>
    </citation>
    <scope>NUCLEOTIDE SEQUENCE [LARGE SCALE GENOMIC DNA]</scope>
    <source>
        <strain evidence="6 7">DSM 6702</strain>
    </source>
</reference>
<dbReference type="InterPro" id="IPR004839">
    <property type="entry name" value="Aminotransferase_I/II_large"/>
</dbReference>
<accession>A0ABZ0SGD6</accession>
<evidence type="ECO:0000256" key="4">
    <source>
        <dbReference type="RuleBase" id="RU003693"/>
    </source>
</evidence>
<dbReference type="Proteomes" id="UP001432180">
    <property type="component" value="Chromosome"/>
</dbReference>
<dbReference type="CDD" id="cd06454">
    <property type="entry name" value="KBL_like"/>
    <property type="match status" value="1"/>
</dbReference>
<dbReference type="SUPFAM" id="SSF53383">
    <property type="entry name" value="PLP-dependent transferases"/>
    <property type="match status" value="1"/>
</dbReference>
<dbReference type="GO" id="GO:0016746">
    <property type="term" value="F:acyltransferase activity"/>
    <property type="evidence" value="ECO:0007669"/>
    <property type="project" value="UniProtKB-KW"/>
</dbReference>
<dbReference type="RefSeq" id="WP_328984930.1">
    <property type="nucleotide sequence ID" value="NZ_CP121472.1"/>
</dbReference>
<dbReference type="InterPro" id="IPR015422">
    <property type="entry name" value="PyrdxlP-dep_Trfase_small"/>
</dbReference>
<dbReference type="EC" id="2.3.1.-" evidence="6"/>
<evidence type="ECO:0000256" key="3">
    <source>
        <dbReference type="ARBA" id="ARBA00022898"/>
    </source>
</evidence>
<dbReference type="InterPro" id="IPR050087">
    <property type="entry name" value="AON_synthase_class-II"/>
</dbReference>
<dbReference type="InterPro" id="IPR015424">
    <property type="entry name" value="PyrdxlP-dep_Trfase"/>
</dbReference>
<protein>
    <submittedName>
        <fullName evidence="6">Pyridoxal phosphate-dependent acyltransferase</fullName>
        <ecNumber evidence="6">2.3.1.-</ecNumber>
    </submittedName>
</protein>
<evidence type="ECO:0000256" key="1">
    <source>
        <dbReference type="ARBA" id="ARBA00001933"/>
    </source>
</evidence>
<sequence length="424" mass="46219">MNIEQKRELSRAKRSSLREGEARQGFCLRQDLLKHRKALADLQTSVGHSIFFQASEGTNTNHTVIDGRSFINFSSYNYLGLCSHPGVMAAAQQAIDQYGTSVSASRLASGERPLHRALEGEIARILGTEDALVFVGGFGTNETLIGHLCARGDLILHDSLIHASVLAGARHSGATTRPFPHNQVAALETILSRERHRYRQVLVVIEGVYSMDGDLPDLPAYVRLRERYGCLLMVDEAHSFGVIGANGRGISEHFGVAATDVDLWMGTLSKSLASCGGYAAGPANLMEYLRFSAPGFVYSVGISPPNAAAALAALGVMRDEPWRIARLHERSRQFLVQARLAGLETGSSGDSPIIPVITGDNQRAVRLYRVLYDDGIYALPIFYPVVPKGMSRVRFFLSCLHGEDDIERAVSTARKALDLAAVHF</sequence>
<evidence type="ECO:0000259" key="5">
    <source>
        <dbReference type="Pfam" id="PF00155"/>
    </source>
</evidence>
<evidence type="ECO:0000256" key="2">
    <source>
        <dbReference type="ARBA" id="ARBA00022679"/>
    </source>
</evidence>
<keyword evidence="3 4" id="KW-0663">Pyridoxal phosphate</keyword>
<dbReference type="PANTHER" id="PTHR13693">
    <property type="entry name" value="CLASS II AMINOTRANSFERASE/8-AMINO-7-OXONONANOATE SYNTHASE"/>
    <property type="match status" value="1"/>
</dbReference>
<keyword evidence="6" id="KW-0012">Acyltransferase</keyword>
<dbReference type="Gene3D" id="3.40.640.10">
    <property type="entry name" value="Type I PLP-dependent aspartate aminotransferase-like (Major domain)"/>
    <property type="match status" value="1"/>
</dbReference>
<dbReference type="InterPro" id="IPR001917">
    <property type="entry name" value="Aminotrans_II_pyridoxalP_BS"/>
</dbReference>
<dbReference type="PROSITE" id="PS00599">
    <property type="entry name" value="AA_TRANSFER_CLASS_2"/>
    <property type="match status" value="1"/>
</dbReference>
<dbReference type="EMBL" id="CP121472">
    <property type="protein sequence ID" value="WPL19182.1"/>
    <property type="molecule type" value="Genomic_DNA"/>
</dbReference>
<feature type="domain" description="Aminotransferase class I/classII large" evidence="5">
    <location>
        <begin position="70"/>
        <end position="411"/>
    </location>
</feature>
<comment type="similarity">
    <text evidence="4">Belongs to the class-II pyridoxal-phosphate-dependent aminotransferase family.</text>
</comment>
<evidence type="ECO:0000313" key="7">
    <source>
        <dbReference type="Proteomes" id="UP001432180"/>
    </source>
</evidence>
<dbReference type="PANTHER" id="PTHR13693:SF3">
    <property type="entry name" value="LD36009P"/>
    <property type="match status" value="1"/>
</dbReference>
<dbReference type="Gene3D" id="3.90.1150.10">
    <property type="entry name" value="Aspartate Aminotransferase, domain 1"/>
    <property type="match status" value="1"/>
</dbReference>
<name>A0ABZ0SGD6_9GAMM</name>
<gene>
    <name evidence="6" type="ORF">Thiowin_04289</name>
</gene>
<keyword evidence="2 6" id="KW-0808">Transferase</keyword>
<evidence type="ECO:0000313" key="6">
    <source>
        <dbReference type="EMBL" id="WPL19182.1"/>
    </source>
</evidence>
<keyword evidence="7" id="KW-1185">Reference proteome</keyword>
<proteinExistence type="inferred from homology"/>